<dbReference type="Pfam" id="PF20564">
    <property type="entry name" value="DUF6774"/>
    <property type="match status" value="1"/>
</dbReference>
<evidence type="ECO:0000313" key="2">
    <source>
        <dbReference type="EMBL" id="XBS52753.1"/>
    </source>
</evidence>
<gene>
    <name evidence="2" type="ORF">ABFV83_12970</name>
</gene>
<dbReference type="EMBL" id="CP157940">
    <property type="protein sequence ID" value="XBS52753.1"/>
    <property type="molecule type" value="Genomic_DNA"/>
</dbReference>
<protein>
    <submittedName>
        <fullName evidence="2">DUF6774 domain-containing protein</fullName>
    </submittedName>
</protein>
<name>A0AAU7PKF1_9FIRM</name>
<evidence type="ECO:0000259" key="1">
    <source>
        <dbReference type="Pfam" id="PF20564"/>
    </source>
</evidence>
<organism evidence="2">
    <name type="scientific">Lacrimispora sp. BS-2</name>
    <dbReference type="NCBI Taxonomy" id="3151850"/>
    <lineage>
        <taxon>Bacteria</taxon>
        <taxon>Bacillati</taxon>
        <taxon>Bacillota</taxon>
        <taxon>Clostridia</taxon>
        <taxon>Lachnospirales</taxon>
        <taxon>Lachnospiraceae</taxon>
        <taxon>Lacrimispora</taxon>
    </lineage>
</organism>
<dbReference type="InterPro" id="IPR046665">
    <property type="entry name" value="DUF6774"/>
</dbReference>
<dbReference type="RefSeq" id="WP_054740645.1">
    <property type="nucleotide sequence ID" value="NZ_CP157940.1"/>
</dbReference>
<sequence>MQPCELVMFVSSLACCIAEDRSSDELALLGAIFSQLGDSLATIAAQQDLCCDLNEKKDTS</sequence>
<dbReference type="AlphaFoldDB" id="A0AAU7PKF1"/>
<proteinExistence type="predicted"/>
<accession>A0AAU7PKF1</accession>
<feature type="domain" description="DUF6774" evidence="1">
    <location>
        <begin position="23"/>
        <end position="50"/>
    </location>
</feature>
<reference evidence="2" key="1">
    <citation type="submission" date="2024-06" db="EMBL/GenBank/DDBJ databases">
        <title>Lacrimispora cavernae sp. nov., a novel anaerobe isolated from bat guano pile inside a cave.</title>
        <authorList>
            <person name="Miller S.L."/>
            <person name="Lu N."/>
            <person name="King J."/>
            <person name="Sankaranarayanan K."/>
            <person name="Lawson P.A."/>
        </authorList>
    </citation>
    <scope>NUCLEOTIDE SEQUENCE</scope>
    <source>
        <strain evidence="2">BS-2</strain>
    </source>
</reference>